<comment type="caution">
    <text evidence="2">The sequence shown here is derived from an EMBL/GenBank/DDBJ whole genome shotgun (WGS) entry which is preliminary data.</text>
</comment>
<dbReference type="InterPro" id="IPR003346">
    <property type="entry name" value="Transposase_20"/>
</dbReference>
<dbReference type="GO" id="GO:0003677">
    <property type="term" value="F:DNA binding"/>
    <property type="evidence" value="ECO:0007669"/>
    <property type="project" value="InterPro"/>
</dbReference>
<evidence type="ECO:0000259" key="1">
    <source>
        <dbReference type="Pfam" id="PF02371"/>
    </source>
</evidence>
<evidence type="ECO:0000313" key="2">
    <source>
        <dbReference type="EMBL" id="RHA80971.1"/>
    </source>
</evidence>
<evidence type="ECO:0000313" key="3">
    <source>
        <dbReference type="Proteomes" id="UP000284990"/>
    </source>
</evidence>
<sequence length="220" mass="25496">MPSKAMQQLKQLVNERKFLVEQRTNFMNRMQMFETKEDSAMYESYIKKLNHDIEKIDQEECELMSKEEDVFDTFQNLLTIPGIGFVNATNIIAITRNFTAFDTARQYARYVGVAPCSHTSGTSVKWRARPSAHCNGQVKADLSMAALRAVEYDVEMQMFYNRKLGGRKDSDTKRKALNAVKFKLICRMFAIGKQKRKWEVLNTSDDRKNLHIEKSKASEL</sequence>
<dbReference type="PANTHER" id="PTHR33055">
    <property type="entry name" value="TRANSPOSASE FOR INSERTION SEQUENCE ELEMENT IS1111A"/>
    <property type="match status" value="1"/>
</dbReference>
<dbReference type="GO" id="GO:0006313">
    <property type="term" value="P:DNA transposition"/>
    <property type="evidence" value="ECO:0007669"/>
    <property type="project" value="InterPro"/>
</dbReference>
<dbReference type="Pfam" id="PF02371">
    <property type="entry name" value="Transposase_20"/>
    <property type="match status" value="1"/>
</dbReference>
<organism evidence="2 3">
    <name type="scientific">Segatella copri</name>
    <dbReference type="NCBI Taxonomy" id="165179"/>
    <lineage>
        <taxon>Bacteria</taxon>
        <taxon>Pseudomonadati</taxon>
        <taxon>Bacteroidota</taxon>
        <taxon>Bacteroidia</taxon>
        <taxon>Bacteroidales</taxon>
        <taxon>Prevotellaceae</taxon>
        <taxon>Segatella</taxon>
    </lineage>
</organism>
<dbReference type="EMBL" id="QSFW01000088">
    <property type="protein sequence ID" value="RHA80971.1"/>
    <property type="molecule type" value="Genomic_DNA"/>
</dbReference>
<dbReference type="PANTHER" id="PTHR33055:SF3">
    <property type="entry name" value="PUTATIVE TRANSPOSASE FOR IS117-RELATED"/>
    <property type="match status" value="1"/>
</dbReference>
<reference evidence="2 3" key="1">
    <citation type="submission" date="2018-08" db="EMBL/GenBank/DDBJ databases">
        <title>A genome reference for cultivated species of the human gut microbiota.</title>
        <authorList>
            <person name="Zou Y."/>
            <person name="Xue W."/>
            <person name="Luo G."/>
        </authorList>
    </citation>
    <scope>NUCLEOTIDE SEQUENCE [LARGE SCALE GENOMIC DNA]</scope>
    <source>
        <strain evidence="2 3">AM42-23AC</strain>
    </source>
</reference>
<accession>A0AA92UYL7</accession>
<proteinExistence type="predicted"/>
<dbReference type="Proteomes" id="UP000284990">
    <property type="component" value="Unassembled WGS sequence"/>
</dbReference>
<name>A0AA92UYL7_9BACT</name>
<dbReference type="InterPro" id="IPR047650">
    <property type="entry name" value="Transpos_IS110"/>
</dbReference>
<feature type="domain" description="Transposase IS116/IS110/IS902 C-terminal" evidence="1">
    <location>
        <begin position="75"/>
        <end position="160"/>
    </location>
</feature>
<dbReference type="GO" id="GO:0004803">
    <property type="term" value="F:transposase activity"/>
    <property type="evidence" value="ECO:0007669"/>
    <property type="project" value="InterPro"/>
</dbReference>
<gene>
    <name evidence="2" type="ORF">DW916_17340</name>
</gene>
<dbReference type="AlphaFoldDB" id="A0AA92UYL7"/>
<protein>
    <submittedName>
        <fullName evidence="2">IS110 family transposase</fullName>
    </submittedName>
</protein>